<dbReference type="AlphaFoldDB" id="A0A1K1MUK5"/>
<evidence type="ECO:0000313" key="2">
    <source>
        <dbReference type="Proteomes" id="UP000182248"/>
    </source>
</evidence>
<dbReference type="EMBL" id="FPJE01000003">
    <property type="protein sequence ID" value="SFW26876.1"/>
    <property type="molecule type" value="Genomic_DNA"/>
</dbReference>
<reference evidence="1 2" key="1">
    <citation type="submission" date="2016-11" db="EMBL/GenBank/DDBJ databases">
        <authorList>
            <person name="Jaros S."/>
            <person name="Januszkiewicz K."/>
            <person name="Wedrychowicz H."/>
        </authorList>
    </citation>
    <scope>NUCLEOTIDE SEQUENCE [LARGE SCALE GENOMIC DNA]</scope>
    <source>
        <strain evidence="1 2">CGMCC 1.12145</strain>
    </source>
</reference>
<gene>
    <name evidence="1" type="ORF">SAMN02927921_00861</name>
</gene>
<organism evidence="1 2">
    <name type="scientific">Sinomicrobium oceani</name>
    <dbReference type="NCBI Taxonomy" id="1150368"/>
    <lineage>
        <taxon>Bacteria</taxon>
        <taxon>Pseudomonadati</taxon>
        <taxon>Bacteroidota</taxon>
        <taxon>Flavobacteriia</taxon>
        <taxon>Flavobacteriales</taxon>
        <taxon>Flavobacteriaceae</taxon>
        <taxon>Sinomicrobium</taxon>
    </lineage>
</organism>
<dbReference type="Gene3D" id="3.40.430.10">
    <property type="entry name" value="Dihydrofolate Reductase, subunit A"/>
    <property type="match status" value="1"/>
</dbReference>
<proteinExistence type="predicted"/>
<protein>
    <submittedName>
        <fullName evidence="1">Dihydrofolate reductase</fullName>
    </submittedName>
</protein>
<name>A0A1K1MUK5_9FLAO</name>
<dbReference type="Proteomes" id="UP000182248">
    <property type="component" value="Unassembled WGS sequence"/>
</dbReference>
<dbReference type="InterPro" id="IPR024072">
    <property type="entry name" value="DHFR-like_dom_sf"/>
</dbReference>
<keyword evidence="2" id="KW-1185">Reference proteome</keyword>
<accession>A0A1K1MUK5</accession>
<dbReference type="OrthoDB" id="705695at2"/>
<evidence type="ECO:0000313" key="1">
    <source>
        <dbReference type="EMBL" id="SFW26876.1"/>
    </source>
</evidence>
<sequence length="168" mass="18675">MKITVIANISANGRILLSDNPHYPLPPVAMDFYVNHAKQIGNLVIGLKTFEEFKNFPQKVKELFKGIEIIVLTGEERISEKFKFVGSPEEAVAYGLSKGFREIAIGGGGGTYNSFIDQELVTDIHFNIHPLITGEGAVLGRNNRLNSKFEYGEYMVESGCVQLHLTKK</sequence>
<dbReference type="STRING" id="1150368.SAMN02927921_00861"/>
<dbReference type="SUPFAM" id="SSF53597">
    <property type="entry name" value="Dihydrofolate reductase-like"/>
    <property type="match status" value="1"/>
</dbReference>
<dbReference type="RefSeq" id="WP_072316120.1">
    <property type="nucleotide sequence ID" value="NZ_FPJE01000003.1"/>
</dbReference>